<feature type="transmembrane region" description="Helical" evidence="1">
    <location>
        <begin position="95"/>
        <end position="114"/>
    </location>
</feature>
<evidence type="ECO:0000256" key="1">
    <source>
        <dbReference type="SAM" id="Phobius"/>
    </source>
</evidence>
<dbReference type="EMBL" id="JAMFLX010000005">
    <property type="protein sequence ID" value="MCL6269445.1"/>
    <property type="molecule type" value="Genomic_DNA"/>
</dbReference>
<feature type="transmembrane region" description="Helical" evidence="1">
    <location>
        <begin position="64"/>
        <end position="83"/>
    </location>
</feature>
<keyword evidence="3" id="KW-1185">Reference proteome</keyword>
<reference evidence="2 3" key="1">
    <citation type="submission" date="2022-05" db="EMBL/GenBank/DDBJ databases">
        <authorList>
            <person name="Park J.-S."/>
        </authorList>
    </citation>
    <scope>NUCLEOTIDE SEQUENCE [LARGE SCALE GENOMIC DNA]</scope>
    <source>
        <strain evidence="2 3">2012CJ34-2</strain>
    </source>
</reference>
<keyword evidence="1" id="KW-0472">Membrane</keyword>
<evidence type="ECO:0000313" key="2">
    <source>
        <dbReference type="EMBL" id="MCL6269445.1"/>
    </source>
</evidence>
<keyword evidence="1" id="KW-1133">Transmembrane helix</keyword>
<name>A0ABT0PDL0_9GAMM</name>
<gene>
    <name evidence="2" type="ORF">M3P05_05735</name>
</gene>
<keyword evidence="1" id="KW-0812">Transmembrane</keyword>
<evidence type="ECO:0000313" key="3">
    <source>
        <dbReference type="Proteomes" id="UP001203338"/>
    </source>
</evidence>
<dbReference type="RefSeq" id="WP_249698457.1">
    <property type="nucleotide sequence ID" value="NZ_JAMFLX010000005.1"/>
</dbReference>
<accession>A0ABT0PDL0</accession>
<proteinExistence type="predicted"/>
<comment type="caution">
    <text evidence="2">The sequence shown here is derived from an EMBL/GenBank/DDBJ whole genome shotgun (WGS) entry which is preliminary data.</text>
</comment>
<protein>
    <submittedName>
        <fullName evidence="2">Uncharacterized protein</fullName>
    </submittedName>
</protein>
<organism evidence="2 3">
    <name type="scientific">Parendozoicomonas callyspongiae</name>
    <dbReference type="NCBI Taxonomy" id="2942213"/>
    <lineage>
        <taxon>Bacteria</taxon>
        <taxon>Pseudomonadati</taxon>
        <taxon>Pseudomonadota</taxon>
        <taxon>Gammaproteobacteria</taxon>
        <taxon>Oceanospirillales</taxon>
        <taxon>Endozoicomonadaceae</taxon>
        <taxon>Parendozoicomonas</taxon>
    </lineage>
</organism>
<dbReference type="Proteomes" id="UP001203338">
    <property type="component" value="Unassembled WGS sequence"/>
</dbReference>
<sequence length="187" mass="21176">MKRLYYLTRSVEEADRLVKDLYRYGVGEWHIRGLSQDDAGLYHHHIHPANFFQRYDLVHLGERGAIAGFLISLLWSLGVHFMHLIPASFGTAETMFTILIFTLFGAWSGGLVGISRLNYRISRFSEDIASGACLVLVDTPRNQSHKIAQMVEKKHPYFILAGCSSTFTNPFSGPAQRHDSTKGVRVY</sequence>